<name>A0A3P7VM13_RODNA</name>
<evidence type="ECO:0000313" key="2">
    <source>
        <dbReference type="EMBL" id="VDO02435.1"/>
    </source>
</evidence>
<proteinExistence type="predicted"/>
<dbReference type="Proteomes" id="UP000278807">
    <property type="component" value="Unassembled WGS sequence"/>
</dbReference>
<dbReference type="AlphaFoldDB" id="A0A3P7VM13"/>
<evidence type="ECO:0000256" key="1">
    <source>
        <dbReference type="SAM" id="MobiDB-lite"/>
    </source>
</evidence>
<keyword evidence="3" id="KW-1185">Reference proteome</keyword>
<feature type="region of interest" description="Disordered" evidence="1">
    <location>
        <begin position="40"/>
        <end position="66"/>
    </location>
</feature>
<organism evidence="2 3">
    <name type="scientific">Rodentolepis nana</name>
    <name type="common">Dwarf tapeworm</name>
    <name type="synonym">Hymenolepis nana</name>
    <dbReference type="NCBI Taxonomy" id="102285"/>
    <lineage>
        <taxon>Eukaryota</taxon>
        <taxon>Metazoa</taxon>
        <taxon>Spiralia</taxon>
        <taxon>Lophotrochozoa</taxon>
        <taxon>Platyhelminthes</taxon>
        <taxon>Cestoda</taxon>
        <taxon>Eucestoda</taxon>
        <taxon>Cyclophyllidea</taxon>
        <taxon>Hymenolepididae</taxon>
        <taxon>Rodentolepis</taxon>
    </lineage>
</organism>
<gene>
    <name evidence="2" type="ORF">HNAJ_LOCUS6575</name>
</gene>
<feature type="compositionally biased region" description="Polar residues" evidence="1">
    <location>
        <begin position="47"/>
        <end position="59"/>
    </location>
</feature>
<sequence>MNKKLAEITTFSNNQAEQIALLESSQTPVVAEKMPQLEEAKSKISELESQVQNLQQSSGHEQESERVKQLELEVTKLRCNIERQEHIIATLEKSAQSQNAKTGFRSYSKCSI</sequence>
<dbReference type="EMBL" id="UZAE01007484">
    <property type="protein sequence ID" value="VDO02435.1"/>
    <property type="molecule type" value="Genomic_DNA"/>
</dbReference>
<reference evidence="2 3" key="1">
    <citation type="submission" date="2018-11" db="EMBL/GenBank/DDBJ databases">
        <authorList>
            <consortium name="Pathogen Informatics"/>
        </authorList>
    </citation>
    <scope>NUCLEOTIDE SEQUENCE [LARGE SCALE GENOMIC DNA]</scope>
</reference>
<accession>A0A3P7VM13</accession>
<protein>
    <submittedName>
        <fullName evidence="2">Uncharacterized protein</fullName>
    </submittedName>
</protein>
<evidence type="ECO:0000313" key="3">
    <source>
        <dbReference type="Proteomes" id="UP000278807"/>
    </source>
</evidence>